<evidence type="ECO:0000259" key="9">
    <source>
        <dbReference type="Pfam" id="PF02777"/>
    </source>
</evidence>
<dbReference type="InterPro" id="IPR001189">
    <property type="entry name" value="Mn/Fe_SOD"/>
</dbReference>
<comment type="function">
    <text evidence="7">Destroys radicals which are normally produced within the cells and which are toxic to biological systems.</text>
</comment>
<evidence type="ECO:0000256" key="1">
    <source>
        <dbReference type="ARBA" id="ARBA00001962"/>
    </source>
</evidence>
<dbReference type="InterPro" id="IPR019832">
    <property type="entry name" value="Mn/Fe_SOD_C"/>
</dbReference>
<evidence type="ECO:0000256" key="2">
    <source>
        <dbReference type="ARBA" id="ARBA00008714"/>
    </source>
</evidence>
<keyword evidence="6" id="KW-0408">Iron</keyword>
<dbReference type="Pfam" id="PF02777">
    <property type="entry name" value="Sod_Fe_C"/>
    <property type="match status" value="1"/>
</dbReference>
<organism evidence="10 11">
    <name type="scientific">Toxoplasma gondii GAB2-2007-GAL-DOM2</name>
    <dbReference type="NCBI Taxonomy" id="1130820"/>
    <lineage>
        <taxon>Eukaryota</taxon>
        <taxon>Sar</taxon>
        <taxon>Alveolata</taxon>
        <taxon>Apicomplexa</taxon>
        <taxon>Conoidasida</taxon>
        <taxon>Coccidia</taxon>
        <taxon>Eucoccidiorida</taxon>
        <taxon>Eimeriorina</taxon>
        <taxon>Sarcocystidae</taxon>
        <taxon>Toxoplasma</taxon>
    </lineage>
</organism>
<protein>
    <recommendedName>
        <fullName evidence="7">Superoxide dismutase</fullName>
        <ecNumber evidence="7">1.15.1.1</ecNumber>
    </recommendedName>
</protein>
<dbReference type="EC" id="1.15.1.1" evidence="7"/>
<reference evidence="10 11" key="1">
    <citation type="submission" date="2014-02" db="EMBL/GenBank/DDBJ databases">
        <authorList>
            <person name="Sibley D."/>
            <person name="Venepally P."/>
            <person name="Karamycheva S."/>
            <person name="Hadjithomas M."/>
            <person name="Khan A."/>
            <person name="Brunk B."/>
            <person name="Roos D."/>
            <person name="Caler E."/>
            <person name="Lorenzi H."/>
        </authorList>
    </citation>
    <scope>NUCLEOTIDE SEQUENCE [LARGE SCALE GENOMIC DNA]</scope>
    <source>
        <strain evidence="10 11">GAB2-2007-GAL-DOM2</strain>
    </source>
</reference>
<dbReference type="Gene3D" id="1.10.287.990">
    <property type="entry name" value="Fe,Mn superoxide dismutase (SOD) domain"/>
    <property type="match status" value="1"/>
</dbReference>
<dbReference type="OrthoDB" id="239262at2759"/>
<dbReference type="InterPro" id="IPR036324">
    <property type="entry name" value="Mn/Fe_SOD_N_sf"/>
</dbReference>
<accession>A0A086JX27</accession>
<evidence type="ECO:0000256" key="7">
    <source>
        <dbReference type="RuleBase" id="RU000414"/>
    </source>
</evidence>
<dbReference type="AlphaFoldDB" id="A0A086JX27"/>
<evidence type="ECO:0000313" key="10">
    <source>
        <dbReference type="EMBL" id="KFG36695.1"/>
    </source>
</evidence>
<evidence type="ECO:0000256" key="6">
    <source>
        <dbReference type="ARBA" id="ARBA00023004"/>
    </source>
</evidence>
<comment type="caution">
    <text evidence="10">The sequence shown here is derived from an EMBL/GenBank/DDBJ whole genome shotgun (WGS) entry which is preliminary data.</text>
</comment>
<evidence type="ECO:0000256" key="3">
    <source>
        <dbReference type="ARBA" id="ARBA00011738"/>
    </source>
</evidence>
<feature type="domain" description="Manganese/iron superoxide dismutase C-terminal" evidence="9">
    <location>
        <begin position="139"/>
        <end position="239"/>
    </location>
</feature>
<dbReference type="Pfam" id="PF00081">
    <property type="entry name" value="Sod_Fe_N"/>
    <property type="match status" value="1"/>
</dbReference>
<dbReference type="VEuPathDB" id="ToxoDB:TGDOM2_316190"/>
<sequence length="258" mass="29678">MFAAVARRTATGTLPGAVTLFGRKSFEGYYRDYPLHPRNFGVMASLFSTGKFELPALPYDYNALEPYISAKTLKFHHDKHHATYVKNLNELIKGTDYENQKLEDIIRNADGPTFNNAAQAWNHTFFWNSMKPNGGGEPTGLVKEQIDRCFSSFSKYKEEFSEKATKHFGSGWAWLVWCNEKRRLEVIETHDAGNPITMKKWPIITCDLWEHGYYLDRQNDRGAYVKSWWSVVNWDFANEKLEKAMRGDPIDETVGGGQ</sequence>
<comment type="similarity">
    <text evidence="2 7">Belongs to the iron/manganese superoxide dismutase family.</text>
</comment>
<dbReference type="SUPFAM" id="SSF54719">
    <property type="entry name" value="Fe,Mn superoxide dismutase (SOD), C-terminal domain"/>
    <property type="match status" value="1"/>
</dbReference>
<dbReference type="PRINTS" id="PR01703">
    <property type="entry name" value="MNSODISMTASE"/>
</dbReference>
<feature type="domain" description="Manganese/iron superoxide dismutase N-terminal" evidence="8">
    <location>
        <begin position="51"/>
        <end position="131"/>
    </location>
</feature>
<evidence type="ECO:0000256" key="4">
    <source>
        <dbReference type="ARBA" id="ARBA00022723"/>
    </source>
</evidence>
<dbReference type="FunFam" id="1.10.287.990:FF:000002">
    <property type="entry name" value="Superoxide dismutase"/>
    <property type="match status" value="1"/>
</dbReference>
<comment type="cofactor">
    <cofactor evidence="1">
        <name>Fe cation</name>
        <dbReference type="ChEBI" id="CHEBI:24875"/>
    </cofactor>
</comment>
<dbReference type="InterPro" id="IPR019831">
    <property type="entry name" value="Mn/Fe_SOD_N"/>
</dbReference>
<dbReference type="PANTHER" id="PTHR42769:SF3">
    <property type="entry name" value="SUPEROXIDE DISMUTASE [FE] 2, CHLOROPLASTIC"/>
    <property type="match status" value="1"/>
</dbReference>
<name>A0A086JX27_TOXGO</name>
<dbReference type="EMBL" id="AHZU02001073">
    <property type="protein sequence ID" value="KFG36695.1"/>
    <property type="molecule type" value="Genomic_DNA"/>
</dbReference>
<dbReference type="SMR" id="A0A086JX27"/>
<dbReference type="Proteomes" id="UP000028837">
    <property type="component" value="Unassembled WGS sequence"/>
</dbReference>
<dbReference type="SUPFAM" id="SSF46609">
    <property type="entry name" value="Fe,Mn superoxide dismutase (SOD), N-terminal domain"/>
    <property type="match status" value="1"/>
</dbReference>
<dbReference type="FunFam" id="3.55.40.20:FF:000004">
    <property type="entry name" value="Superoxide dismutase [Fe]"/>
    <property type="match status" value="1"/>
</dbReference>
<dbReference type="InterPro" id="IPR036314">
    <property type="entry name" value="SOD_C_sf"/>
</dbReference>
<comment type="subunit">
    <text evidence="3">Homodimer.</text>
</comment>
<evidence type="ECO:0000256" key="5">
    <source>
        <dbReference type="ARBA" id="ARBA00023002"/>
    </source>
</evidence>
<dbReference type="GO" id="GO:0046872">
    <property type="term" value="F:metal ion binding"/>
    <property type="evidence" value="ECO:0007669"/>
    <property type="project" value="UniProtKB-KW"/>
</dbReference>
<proteinExistence type="inferred from homology"/>
<dbReference type="Gene3D" id="3.55.40.20">
    <property type="entry name" value="Iron/manganese superoxide dismutase, C-terminal domain"/>
    <property type="match status" value="1"/>
</dbReference>
<dbReference type="PANTHER" id="PTHR42769">
    <property type="entry name" value="SUPEROXIDE DISMUTASE"/>
    <property type="match status" value="1"/>
</dbReference>
<dbReference type="GO" id="GO:0004784">
    <property type="term" value="F:superoxide dismutase activity"/>
    <property type="evidence" value="ECO:0007669"/>
    <property type="project" value="UniProtKB-EC"/>
</dbReference>
<evidence type="ECO:0000313" key="11">
    <source>
        <dbReference type="Proteomes" id="UP000028837"/>
    </source>
</evidence>
<gene>
    <name evidence="10" type="ORF">TGDOM2_316190</name>
</gene>
<keyword evidence="4 7" id="KW-0479">Metal-binding</keyword>
<keyword evidence="5 7" id="KW-0560">Oxidoreductase</keyword>
<comment type="catalytic activity">
    <reaction evidence="7">
        <text>2 superoxide + 2 H(+) = H2O2 + O2</text>
        <dbReference type="Rhea" id="RHEA:20696"/>
        <dbReference type="ChEBI" id="CHEBI:15378"/>
        <dbReference type="ChEBI" id="CHEBI:15379"/>
        <dbReference type="ChEBI" id="CHEBI:16240"/>
        <dbReference type="ChEBI" id="CHEBI:18421"/>
        <dbReference type="EC" id="1.15.1.1"/>
    </reaction>
</comment>
<evidence type="ECO:0000259" key="8">
    <source>
        <dbReference type="Pfam" id="PF00081"/>
    </source>
</evidence>